<comment type="caution">
    <text evidence="2">The sequence shown here is derived from an EMBL/GenBank/DDBJ whole genome shotgun (WGS) entry which is preliminary data.</text>
</comment>
<dbReference type="Pfam" id="PF08238">
    <property type="entry name" value="Sel1"/>
    <property type="match status" value="2"/>
</dbReference>
<keyword evidence="1" id="KW-0732">Signal</keyword>
<feature type="chain" id="PRO_5016562404" evidence="1">
    <location>
        <begin position="25"/>
        <end position="205"/>
    </location>
</feature>
<feature type="signal peptide" evidence="1">
    <location>
        <begin position="1"/>
        <end position="24"/>
    </location>
</feature>
<dbReference type="Proteomes" id="UP000252558">
    <property type="component" value="Unassembled WGS sequence"/>
</dbReference>
<dbReference type="InterPro" id="IPR006597">
    <property type="entry name" value="Sel1-like"/>
</dbReference>
<dbReference type="InterPro" id="IPR011990">
    <property type="entry name" value="TPR-like_helical_dom_sf"/>
</dbReference>
<protein>
    <submittedName>
        <fullName evidence="2">Sel1 repeat family protein</fullName>
    </submittedName>
</protein>
<reference evidence="2 3" key="1">
    <citation type="submission" date="2018-07" db="EMBL/GenBank/DDBJ databases">
        <title>Corallincola holothuriorum sp. nov., a new facultative anaerobe isolated from sea cucumber Apostichopus japonicus.</title>
        <authorList>
            <person name="Xia H."/>
        </authorList>
    </citation>
    <scope>NUCLEOTIDE SEQUENCE [LARGE SCALE GENOMIC DNA]</scope>
    <source>
        <strain evidence="2 3">C4</strain>
    </source>
</reference>
<dbReference type="SUPFAM" id="SSF81901">
    <property type="entry name" value="HCP-like"/>
    <property type="match status" value="1"/>
</dbReference>
<dbReference type="AlphaFoldDB" id="A0A368N6Q6"/>
<dbReference type="PROSITE" id="PS51257">
    <property type="entry name" value="PROKAR_LIPOPROTEIN"/>
    <property type="match status" value="1"/>
</dbReference>
<keyword evidence="3" id="KW-1185">Reference proteome</keyword>
<proteinExistence type="predicted"/>
<evidence type="ECO:0000256" key="1">
    <source>
        <dbReference type="SAM" id="SignalP"/>
    </source>
</evidence>
<organism evidence="2 3">
    <name type="scientific">Corallincola holothuriorum</name>
    <dbReference type="NCBI Taxonomy" id="2282215"/>
    <lineage>
        <taxon>Bacteria</taxon>
        <taxon>Pseudomonadati</taxon>
        <taxon>Pseudomonadota</taxon>
        <taxon>Gammaproteobacteria</taxon>
        <taxon>Alteromonadales</taxon>
        <taxon>Psychromonadaceae</taxon>
        <taxon>Corallincola</taxon>
    </lineage>
</organism>
<dbReference type="OrthoDB" id="6466104at2"/>
<evidence type="ECO:0000313" key="2">
    <source>
        <dbReference type="EMBL" id="RCU45693.1"/>
    </source>
</evidence>
<accession>A0A368N6Q6</accession>
<dbReference type="EMBL" id="QPID01000009">
    <property type="protein sequence ID" value="RCU45693.1"/>
    <property type="molecule type" value="Genomic_DNA"/>
</dbReference>
<gene>
    <name evidence="2" type="ORF">DU002_14635</name>
</gene>
<dbReference type="Gene3D" id="1.25.40.10">
    <property type="entry name" value="Tetratricopeptide repeat domain"/>
    <property type="match status" value="1"/>
</dbReference>
<name>A0A368N6Q6_9GAMM</name>
<sequence length="205" mass="22954">MNRYILLASILVLLFGAGCSDVTAPTRDFSQEVQSLRLDSLEPGVYENEVAKLKSLADNDNPIAQYRYANILLEREDLDGTKLYLKRGVALGEMHSAELLGFLYIKNEDPSDDVEGFELLTEAAESGLAFTQFYLGSCFSDEECALPRNTELSYYWLKKAYENGQTGAKFLLEEVSGQVPDKAVAMQRYDENVKKVICEIDSSKC</sequence>
<dbReference type="RefSeq" id="WP_114339143.1">
    <property type="nucleotide sequence ID" value="NZ_QPID01000009.1"/>
</dbReference>
<dbReference type="SMART" id="SM00671">
    <property type="entry name" value="SEL1"/>
    <property type="match status" value="3"/>
</dbReference>
<evidence type="ECO:0000313" key="3">
    <source>
        <dbReference type="Proteomes" id="UP000252558"/>
    </source>
</evidence>